<name>A0A3B0WG63_9ZZZZ</name>
<gene>
    <name evidence="1" type="ORF">MNBD_GAMMA05-108</name>
</gene>
<dbReference type="EMBL" id="UOFE01000016">
    <property type="protein sequence ID" value="VAW51450.1"/>
    <property type="molecule type" value="Genomic_DNA"/>
</dbReference>
<sequence>MKLQQGINANHTKGIHDAIKRIKTDKPTRIIINNRWPPGNTFCLRGGKSQHTHSGRLTLKGIFTKRLLYQ</sequence>
<proteinExistence type="predicted"/>
<evidence type="ECO:0000313" key="1">
    <source>
        <dbReference type="EMBL" id="VAW51450.1"/>
    </source>
</evidence>
<protein>
    <submittedName>
        <fullName evidence="1">Uncharacterized protein</fullName>
    </submittedName>
</protein>
<dbReference type="AlphaFoldDB" id="A0A3B0WG63"/>
<reference evidence="1" key="1">
    <citation type="submission" date="2018-06" db="EMBL/GenBank/DDBJ databases">
        <authorList>
            <person name="Zhirakovskaya E."/>
        </authorList>
    </citation>
    <scope>NUCLEOTIDE SEQUENCE</scope>
</reference>
<organism evidence="1">
    <name type="scientific">hydrothermal vent metagenome</name>
    <dbReference type="NCBI Taxonomy" id="652676"/>
    <lineage>
        <taxon>unclassified sequences</taxon>
        <taxon>metagenomes</taxon>
        <taxon>ecological metagenomes</taxon>
    </lineage>
</organism>
<accession>A0A3B0WG63</accession>